<comment type="caution">
    <text evidence="1">The sequence shown here is derived from an EMBL/GenBank/DDBJ whole genome shotgun (WGS) entry which is preliminary data.</text>
</comment>
<evidence type="ECO:0000313" key="2">
    <source>
        <dbReference type="Proteomes" id="UP000324222"/>
    </source>
</evidence>
<dbReference type="Proteomes" id="UP000324222">
    <property type="component" value="Unassembled WGS sequence"/>
</dbReference>
<evidence type="ECO:0000313" key="1">
    <source>
        <dbReference type="EMBL" id="MPC42272.1"/>
    </source>
</evidence>
<dbReference type="EMBL" id="VSRR010005374">
    <property type="protein sequence ID" value="MPC42272.1"/>
    <property type="molecule type" value="Genomic_DNA"/>
</dbReference>
<sequence length="44" mass="4638">MTLEVGQAGEGSVTEGALIGRGLRHAHRGRCLHVRLRGRGGCGR</sequence>
<dbReference type="AlphaFoldDB" id="A0A5B7F763"/>
<keyword evidence="2" id="KW-1185">Reference proteome</keyword>
<protein>
    <submittedName>
        <fullName evidence="1">Uncharacterized protein</fullName>
    </submittedName>
</protein>
<reference evidence="1 2" key="1">
    <citation type="submission" date="2019-05" db="EMBL/GenBank/DDBJ databases">
        <title>Another draft genome of Portunus trituberculatus and its Hox gene families provides insights of decapod evolution.</title>
        <authorList>
            <person name="Jeong J.-H."/>
            <person name="Song I."/>
            <person name="Kim S."/>
            <person name="Choi T."/>
            <person name="Kim D."/>
            <person name="Ryu S."/>
            <person name="Kim W."/>
        </authorList>
    </citation>
    <scope>NUCLEOTIDE SEQUENCE [LARGE SCALE GENOMIC DNA]</scope>
    <source>
        <tissue evidence="1">Muscle</tissue>
    </source>
</reference>
<accession>A0A5B7F763</accession>
<organism evidence="1 2">
    <name type="scientific">Portunus trituberculatus</name>
    <name type="common">Swimming crab</name>
    <name type="synonym">Neptunus trituberculatus</name>
    <dbReference type="NCBI Taxonomy" id="210409"/>
    <lineage>
        <taxon>Eukaryota</taxon>
        <taxon>Metazoa</taxon>
        <taxon>Ecdysozoa</taxon>
        <taxon>Arthropoda</taxon>
        <taxon>Crustacea</taxon>
        <taxon>Multicrustacea</taxon>
        <taxon>Malacostraca</taxon>
        <taxon>Eumalacostraca</taxon>
        <taxon>Eucarida</taxon>
        <taxon>Decapoda</taxon>
        <taxon>Pleocyemata</taxon>
        <taxon>Brachyura</taxon>
        <taxon>Eubrachyura</taxon>
        <taxon>Portunoidea</taxon>
        <taxon>Portunidae</taxon>
        <taxon>Portuninae</taxon>
        <taxon>Portunus</taxon>
    </lineage>
</organism>
<name>A0A5B7F763_PORTR</name>
<gene>
    <name evidence="1" type="ORF">E2C01_035891</name>
</gene>
<proteinExistence type="predicted"/>